<dbReference type="EMBL" id="AWSQ01000001">
    <property type="protein sequence ID" value="KFX71075.1"/>
    <property type="molecule type" value="Genomic_DNA"/>
</dbReference>
<keyword evidence="3" id="KW-1185">Reference proteome</keyword>
<dbReference type="Proteomes" id="UP000030063">
    <property type="component" value="Unassembled WGS sequence"/>
</dbReference>
<dbReference type="InterPro" id="IPR051396">
    <property type="entry name" value="Bact_Antivir_Def_Nuclease"/>
</dbReference>
<accession>A0A0A1YMF5</accession>
<feature type="domain" description="ATPase AAA-type core" evidence="1">
    <location>
        <begin position="158"/>
        <end position="240"/>
    </location>
</feature>
<dbReference type="GO" id="GO:0016887">
    <property type="term" value="F:ATP hydrolysis activity"/>
    <property type="evidence" value="ECO:0007669"/>
    <property type="project" value="InterPro"/>
</dbReference>
<dbReference type="Gene3D" id="3.40.50.300">
    <property type="entry name" value="P-loop containing nucleotide triphosphate hydrolases"/>
    <property type="match status" value="1"/>
</dbReference>
<sequence>MKKAAIADYWSRLNDVQNVAKGIKSLKQFIPPSTDLEFSTGGLFAVVGANGAGKSSFFSFLTDTGYDRVEFYRHEATLYNGEVIKFPGEALQAVVTEPLSELREANATLVNFKSTFGQGGIADLPSKELSLVNYVLGSSYDSIRIEEVVTGDEESCPRFVFTKNDREHDNFTASMGEQLVLFIYWTLSKKYSRPGVFFLEEPETGLTPAAQDRIVDLLAYLSADRKKQLFIATHSPFIVSKLGIERVIVMKRPEVAHWDLAINSNYLNELGVTPVRKGIFFLEDNKAKVFFEKLLDIYGSSVRRTHEIIFLNGESHVYEVVSRYARQSKNYAVKGIIDADQKGEAKYISPDYDFLPGTLAPEEELISAIQTDVAGFARKLGVRSDRLADAIRLCQGYELHDKFEEISKEIYGEIKTIVYETAFLLWFEKFHARQEIHDFMMSIDPDLTADDIDVVRSQYP</sequence>
<dbReference type="InterPro" id="IPR003959">
    <property type="entry name" value="ATPase_AAA_core"/>
</dbReference>
<dbReference type="PANTHER" id="PTHR43581">
    <property type="entry name" value="ATP/GTP PHOSPHATASE"/>
    <property type="match status" value="1"/>
</dbReference>
<dbReference type="RefSeq" id="WP_025163904.1">
    <property type="nucleotide sequence ID" value="NZ_AWSQ01000001.1"/>
</dbReference>
<dbReference type="InterPro" id="IPR027417">
    <property type="entry name" value="P-loop_NTPase"/>
</dbReference>
<dbReference type="SUPFAM" id="SSF52540">
    <property type="entry name" value="P-loop containing nucleoside triphosphate hydrolases"/>
    <property type="match status" value="1"/>
</dbReference>
<dbReference type="OrthoDB" id="3322489at2"/>
<comment type="caution">
    <text evidence="2">The sequence shown here is derived from an EMBL/GenBank/DDBJ whole genome shotgun (WGS) entry which is preliminary data.</text>
</comment>
<protein>
    <recommendedName>
        <fullName evidence="1">ATPase AAA-type core domain-containing protein</fullName>
    </recommendedName>
</protein>
<organism evidence="2 3">
    <name type="scientific">Pseudomonas taeanensis MS-3</name>
    <dbReference type="NCBI Taxonomy" id="1395571"/>
    <lineage>
        <taxon>Bacteria</taxon>
        <taxon>Pseudomonadati</taxon>
        <taxon>Pseudomonadota</taxon>
        <taxon>Gammaproteobacteria</taxon>
        <taxon>Pseudomonadales</taxon>
        <taxon>Pseudomonadaceae</taxon>
        <taxon>Pseudomonas</taxon>
    </lineage>
</organism>
<reference evidence="2 3" key="1">
    <citation type="journal article" date="2014" name="Genome Announc.">
        <title>Draft Genome Sequence of Petroleum Oil-Degrading Marine Bacterium Pseudomonas taeanensis Strain MS-3, Isolated from a Crude Oil-Contaminated Seashore.</title>
        <authorList>
            <person name="Lee S.Y."/>
            <person name="Kim S.H."/>
            <person name="Lee D.G."/>
            <person name="Shin S."/>
            <person name="Yun S.H."/>
            <person name="Choi C.W."/>
            <person name="Chung Y.H."/>
            <person name="Choi J.S."/>
            <person name="Kahng H.Y."/>
            <person name="Kim S.I."/>
        </authorList>
    </citation>
    <scope>NUCLEOTIDE SEQUENCE [LARGE SCALE GENOMIC DNA]</scope>
    <source>
        <strain evidence="2 3">MS-3</strain>
    </source>
</reference>
<evidence type="ECO:0000313" key="3">
    <source>
        <dbReference type="Proteomes" id="UP000030063"/>
    </source>
</evidence>
<dbReference type="PANTHER" id="PTHR43581:SF3">
    <property type="entry name" value="AAA+ ATPASE DOMAIN-CONTAINING PROTEIN"/>
    <property type="match status" value="1"/>
</dbReference>
<proteinExistence type="predicted"/>
<evidence type="ECO:0000259" key="1">
    <source>
        <dbReference type="Pfam" id="PF13304"/>
    </source>
</evidence>
<dbReference type="Pfam" id="PF13304">
    <property type="entry name" value="AAA_21"/>
    <property type="match status" value="1"/>
</dbReference>
<evidence type="ECO:0000313" key="2">
    <source>
        <dbReference type="EMBL" id="KFX71075.1"/>
    </source>
</evidence>
<dbReference type="STRING" id="1395571.TMS3_0103780"/>
<name>A0A0A1YMF5_9PSED</name>
<dbReference type="eggNOG" id="COG1106">
    <property type="taxonomic scope" value="Bacteria"/>
</dbReference>
<gene>
    <name evidence="2" type="ORF">TMS3_0103780</name>
</gene>
<dbReference type="AlphaFoldDB" id="A0A0A1YMF5"/>
<dbReference type="GO" id="GO:0005524">
    <property type="term" value="F:ATP binding"/>
    <property type="evidence" value="ECO:0007669"/>
    <property type="project" value="InterPro"/>
</dbReference>